<dbReference type="Pfam" id="PF09676">
    <property type="entry name" value="TraV"/>
    <property type="match status" value="1"/>
</dbReference>
<accession>A0A0K8P9U2</accession>
<evidence type="ECO:0000313" key="2">
    <source>
        <dbReference type="EMBL" id="GAP38935.1"/>
    </source>
</evidence>
<dbReference type="Proteomes" id="UP000037660">
    <property type="component" value="Unassembled WGS sequence"/>
</dbReference>
<dbReference type="InterPro" id="IPR014118">
    <property type="entry name" value="T4SS_TraV"/>
</dbReference>
<feature type="region of interest" description="Disordered" evidence="1">
    <location>
        <begin position="174"/>
        <end position="240"/>
    </location>
</feature>
<organism evidence="2 3">
    <name type="scientific">Piscinibacter sakaiensis</name>
    <name type="common">Ideonella sakaiensis</name>
    <dbReference type="NCBI Taxonomy" id="1547922"/>
    <lineage>
        <taxon>Bacteria</taxon>
        <taxon>Pseudomonadati</taxon>
        <taxon>Pseudomonadota</taxon>
        <taxon>Betaproteobacteria</taxon>
        <taxon>Burkholderiales</taxon>
        <taxon>Sphaerotilaceae</taxon>
        <taxon>Piscinibacter</taxon>
    </lineage>
</organism>
<evidence type="ECO:0000313" key="3">
    <source>
        <dbReference type="Proteomes" id="UP000037660"/>
    </source>
</evidence>
<keyword evidence="3" id="KW-1185">Reference proteome</keyword>
<feature type="compositionally biased region" description="Polar residues" evidence="1">
    <location>
        <begin position="201"/>
        <end position="215"/>
    </location>
</feature>
<dbReference type="NCBIfam" id="TIGR02747">
    <property type="entry name" value="TraV"/>
    <property type="match status" value="1"/>
</dbReference>
<reference evidence="3" key="1">
    <citation type="submission" date="2015-07" db="EMBL/GenBank/DDBJ databases">
        <title>Discovery of a poly(ethylene terephthalate assimilation.</title>
        <authorList>
            <person name="Yoshida S."/>
            <person name="Hiraga K."/>
            <person name="Takehana T."/>
            <person name="Taniguchi I."/>
            <person name="Yamaji H."/>
            <person name="Maeda Y."/>
            <person name="Toyohara K."/>
            <person name="Miyamoto K."/>
            <person name="Kimura Y."/>
            <person name="Oda K."/>
        </authorList>
    </citation>
    <scope>NUCLEOTIDE SEQUENCE [LARGE SCALE GENOMIC DNA]</scope>
    <source>
        <strain evidence="3">NBRC 110686 / TISTR 2288 / 201-F6</strain>
    </source>
</reference>
<feature type="region of interest" description="Disordered" evidence="1">
    <location>
        <begin position="72"/>
        <end position="103"/>
    </location>
</feature>
<dbReference type="STRING" id="1547922.ISF6_0248"/>
<comment type="caution">
    <text evidence="2">The sequence shown here is derived from an EMBL/GenBank/DDBJ whole genome shotgun (WGS) entry which is preliminary data.</text>
</comment>
<gene>
    <name evidence="2" type="ORF">ISF6_0248</name>
</gene>
<protein>
    <submittedName>
        <fullName evidence="2">Conjugative transfer protein TraV</fullName>
    </submittedName>
</protein>
<feature type="compositionally biased region" description="Low complexity" evidence="1">
    <location>
        <begin position="92"/>
        <end position="103"/>
    </location>
</feature>
<dbReference type="AlphaFoldDB" id="A0A0K8P9U2"/>
<evidence type="ECO:0000256" key="1">
    <source>
        <dbReference type="SAM" id="MobiDB-lite"/>
    </source>
</evidence>
<sequence length="240" mass="24812">MKQPAVVFHAAPTARAAPATGLAAASVLLAWMLSGCMSMSGLSGSSSYACKAPDGVTCDSVSGTYANAVQNNLPSQRRTAGANPGTPQAPRATEGTTGAAAAGAAGAAASRIALSPSPPPSPTTVPLRSSARILRLWFKPWEDADRDLHDQGYVYVRVDDGQWLVEHAQRRIRDAYAPLRPPPPASGRPAGGATESRDLRTSNQSGRTDQPSGSLSLPGLTPPAGRPQMPVDPRGNEPND</sequence>
<proteinExistence type="predicted"/>
<name>A0A0K8P9U2_PISS1</name>
<dbReference type="OrthoDB" id="5298305at2"/>
<reference evidence="2 3" key="2">
    <citation type="journal article" date="2016" name="Science">
        <title>A bacterium that degrades and assimilates poly(ethylene terephthalate).</title>
        <authorList>
            <person name="Yoshida S."/>
            <person name="Hiraga K."/>
            <person name="Takehana T."/>
            <person name="Taniguchi I."/>
            <person name="Yamaji H."/>
            <person name="Maeda Y."/>
            <person name="Toyohara K."/>
            <person name="Miyamoto K."/>
            <person name="Kimura Y."/>
            <person name="Oda K."/>
        </authorList>
    </citation>
    <scope>NUCLEOTIDE SEQUENCE [LARGE SCALE GENOMIC DNA]</scope>
    <source>
        <strain evidence="3">NBRC 110686 / TISTR 2288 / 201-F6</strain>
    </source>
</reference>
<dbReference type="EMBL" id="BBYR01000105">
    <property type="protein sequence ID" value="GAP38935.1"/>
    <property type="molecule type" value="Genomic_DNA"/>
</dbReference>